<evidence type="ECO:0000313" key="4">
    <source>
        <dbReference type="Proteomes" id="UP001164746"/>
    </source>
</evidence>
<dbReference type="InterPro" id="IPR006073">
    <property type="entry name" value="GTP-bd"/>
</dbReference>
<gene>
    <name evidence="3" type="ORF">MAR_003328</name>
</gene>
<accession>A0ABY7G6I6</accession>
<dbReference type="InterPro" id="IPR027417">
    <property type="entry name" value="P-loop_NTPase"/>
</dbReference>
<dbReference type="PANTHER" id="PTHR14241">
    <property type="entry name" value="INTERFERON-INDUCED PROTEIN 44"/>
    <property type="match status" value="1"/>
</dbReference>
<dbReference type="Pfam" id="PF01926">
    <property type="entry name" value="MMR_HSR1"/>
    <property type="match status" value="1"/>
</dbReference>
<keyword evidence="4" id="KW-1185">Reference proteome</keyword>
<dbReference type="Proteomes" id="UP001164746">
    <property type="component" value="Chromosome 16"/>
</dbReference>
<dbReference type="InterPro" id="IPR006571">
    <property type="entry name" value="TLDc_dom"/>
</dbReference>
<dbReference type="CDD" id="cd00882">
    <property type="entry name" value="Ras_like_GTPase"/>
    <property type="match status" value="1"/>
</dbReference>
<dbReference type="SMART" id="SM00584">
    <property type="entry name" value="TLDc"/>
    <property type="match status" value="1"/>
</dbReference>
<name>A0ABY7G6I6_MYAAR</name>
<comment type="similarity">
    <text evidence="1">Belongs to the IFI44 family.</text>
</comment>
<dbReference type="SUPFAM" id="SSF52540">
    <property type="entry name" value="P-loop containing nucleoside triphosphate hydrolases"/>
    <property type="match status" value="1"/>
</dbReference>
<sequence length="465" mass="51115">MHLKRFRMAGKLTKEHMNLLESMIGCGPKSFKLLYSITRDGCSAAEFHRKCDNQGPTVTVLYNPQGSVYGGYAGLSWKTDGGHAKDDTAFIFQLMFSGKRVVNTFRPNDASKALYFGSNRSALFGNLDFEPFFGTISMDKDGTFPLNGNLALGTYQNSNNVSNDAINNGSMVVTEMEVYAVSADDARTSTPKQKTWRKTPALNEEYLSKMTEELAALTPPKGSGVTDFRLLIAGPIGAGKSSFVNTVMSAFAGRVMHKAVVGGSENGLTNKYMSYPVRQGDGPCLHFRLCDTPGIGEHSAMDVVNLHFLLDGHIPNSFQFFPSHHVSIKTGGLIQQPTLSDEVHSVAFVLDASTLSDMSPAVKIWLNDCKRIVQEKGIPLVVILTQIDKLDEESSRRQATVDKASETLSIPPNHVFPLQNYHTEVETDVSIHSLALMALQKMIFMASDFLEGRMFSREECPTEPN</sequence>
<evidence type="ECO:0000256" key="1">
    <source>
        <dbReference type="ARBA" id="ARBA00009243"/>
    </source>
</evidence>
<organism evidence="3 4">
    <name type="scientific">Mya arenaria</name>
    <name type="common">Soft-shell clam</name>
    <dbReference type="NCBI Taxonomy" id="6604"/>
    <lineage>
        <taxon>Eukaryota</taxon>
        <taxon>Metazoa</taxon>
        <taxon>Spiralia</taxon>
        <taxon>Lophotrochozoa</taxon>
        <taxon>Mollusca</taxon>
        <taxon>Bivalvia</taxon>
        <taxon>Autobranchia</taxon>
        <taxon>Heteroconchia</taxon>
        <taxon>Euheterodonta</taxon>
        <taxon>Imparidentia</taxon>
        <taxon>Neoheterodontei</taxon>
        <taxon>Myida</taxon>
        <taxon>Myoidea</taxon>
        <taxon>Myidae</taxon>
        <taxon>Mya</taxon>
    </lineage>
</organism>
<feature type="domain" description="TLDc" evidence="2">
    <location>
        <begin position="6"/>
        <end position="182"/>
    </location>
</feature>
<dbReference type="Pfam" id="PF07534">
    <property type="entry name" value="TLD"/>
    <property type="match status" value="1"/>
</dbReference>
<evidence type="ECO:0000259" key="2">
    <source>
        <dbReference type="PROSITE" id="PS51886"/>
    </source>
</evidence>
<proteinExistence type="inferred from homology"/>
<feature type="non-terminal residue" evidence="3">
    <location>
        <position position="465"/>
    </location>
</feature>
<reference evidence="3" key="1">
    <citation type="submission" date="2022-11" db="EMBL/GenBank/DDBJ databases">
        <title>Centuries of genome instability and evolution in soft-shell clam transmissible cancer (bioRxiv).</title>
        <authorList>
            <person name="Hart S.F.M."/>
            <person name="Yonemitsu M.A."/>
            <person name="Giersch R.M."/>
            <person name="Beal B.F."/>
            <person name="Arriagada G."/>
            <person name="Davis B.W."/>
            <person name="Ostrander E.A."/>
            <person name="Goff S.P."/>
            <person name="Metzger M.J."/>
        </authorList>
    </citation>
    <scope>NUCLEOTIDE SEQUENCE</scope>
    <source>
        <strain evidence="3">MELC-2E11</strain>
        <tissue evidence="3">Siphon/mantle</tissue>
    </source>
</reference>
<dbReference type="Gene3D" id="3.40.50.300">
    <property type="entry name" value="P-loop containing nucleotide triphosphate hydrolases"/>
    <property type="match status" value="1"/>
</dbReference>
<dbReference type="EMBL" id="CP111027">
    <property type="protein sequence ID" value="WAR29760.1"/>
    <property type="molecule type" value="Genomic_DNA"/>
</dbReference>
<dbReference type="PANTHER" id="PTHR14241:SF32">
    <property type="entry name" value="VWFA DOMAIN-CONTAINING PROTEIN-RELATED"/>
    <property type="match status" value="1"/>
</dbReference>
<evidence type="ECO:0000313" key="3">
    <source>
        <dbReference type="EMBL" id="WAR29760.1"/>
    </source>
</evidence>
<protein>
    <submittedName>
        <fullName evidence="3">IFI44-like protein</fullName>
    </submittedName>
</protein>
<dbReference type="PROSITE" id="PS51886">
    <property type="entry name" value="TLDC"/>
    <property type="match status" value="1"/>
</dbReference>